<name>A0A4Y6PPB4_PERCE</name>
<sequence length="97" mass="10909">MPVSAIVISLKNDASRRERALEMLEAHPHLELGELQNTQLPVVVETDTIAEGVRIVREELPALDGVEFVHVVSVDFSDVDAFDEKLPPRRRRAQNAR</sequence>
<evidence type="ECO:0000313" key="1">
    <source>
        <dbReference type="EMBL" id="QDG50182.1"/>
    </source>
</evidence>
<organism evidence="1 2">
    <name type="scientific">Persicimonas caeni</name>
    <dbReference type="NCBI Taxonomy" id="2292766"/>
    <lineage>
        <taxon>Bacteria</taxon>
        <taxon>Deltaproteobacteria</taxon>
        <taxon>Bradymonadales</taxon>
        <taxon>Bradymonadaceae</taxon>
        <taxon>Persicimonas</taxon>
    </lineage>
</organism>
<dbReference type="Proteomes" id="UP000315995">
    <property type="component" value="Chromosome"/>
</dbReference>
<proteinExistence type="predicted"/>
<dbReference type="AlphaFoldDB" id="A0A4Y6PPB4"/>
<protein>
    <submittedName>
        <fullName evidence="1">Uncharacterized protein</fullName>
    </submittedName>
</protein>
<reference evidence="1 2" key="1">
    <citation type="submission" date="2019-06" db="EMBL/GenBank/DDBJ databases">
        <title>Persicimonas caeni gen. nov., sp. nov., a predatory bacterium isolated from solar saltern.</title>
        <authorList>
            <person name="Wang S."/>
        </authorList>
    </citation>
    <scope>NUCLEOTIDE SEQUENCE [LARGE SCALE GENOMIC DNA]</scope>
    <source>
        <strain evidence="1 2">YN101</strain>
    </source>
</reference>
<accession>A0A4Y6PPB4</accession>
<accession>A0A5B8Y4R1</accession>
<keyword evidence="2" id="KW-1185">Reference proteome</keyword>
<gene>
    <name evidence="1" type="ORF">FIV42_05390</name>
</gene>
<dbReference type="RefSeq" id="WP_141196678.1">
    <property type="nucleotide sequence ID" value="NZ_CP041186.1"/>
</dbReference>
<dbReference type="OrthoDB" id="285980at2"/>
<dbReference type="EMBL" id="CP041186">
    <property type="protein sequence ID" value="QDG50182.1"/>
    <property type="molecule type" value="Genomic_DNA"/>
</dbReference>
<evidence type="ECO:0000313" key="2">
    <source>
        <dbReference type="Proteomes" id="UP000315995"/>
    </source>
</evidence>